<name>A0A1M7Y663_9BACT</name>
<dbReference type="OrthoDB" id="9774290at2"/>
<evidence type="ECO:0000256" key="2">
    <source>
        <dbReference type="ARBA" id="ARBA00022679"/>
    </source>
</evidence>
<gene>
    <name evidence="5" type="ORF">SAMN02745220_02025</name>
</gene>
<dbReference type="Proteomes" id="UP000184603">
    <property type="component" value="Unassembled WGS sequence"/>
</dbReference>
<keyword evidence="3 4" id="KW-0418">Kinase</keyword>
<keyword evidence="2 4" id="KW-0808">Transferase</keyword>
<dbReference type="PIRSF" id="PIRSF006078">
    <property type="entry name" value="GlxK"/>
    <property type="match status" value="1"/>
</dbReference>
<keyword evidence="6" id="KW-1185">Reference proteome</keyword>
<evidence type="ECO:0000256" key="1">
    <source>
        <dbReference type="ARBA" id="ARBA00006284"/>
    </source>
</evidence>
<dbReference type="STRING" id="1121416.SAMN02745220_02025"/>
<dbReference type="Pfam" id="PF02595">
    <property type="entry name" value="Gly_kinase"/>
    <property type="match status" value="1"/>
</dbReference>
<dbReference type="Gene3D" id="3.40.50.10350">
    <property type="entry name" value="Glycerate kinase, domain 1"/>
    <property type="match status" value="1"/>
</dbReference>
<dbReference type="PANTHER" id="PTHR21599">
    <property type="entry name" value="GLYCERATE KINASE"/>
    <property type="match status" value="1"/>
</dbReference>
<evidence type="ECO:0000313" key="5">
    <source>
        <dbReference type="EMBL" id="SHO47883.1"/>
    </source>
</evidence>
<dbReference type="SUPFAM" id="SSF110738">
    <property type="entry name" value="Glycerate kinase I"/>
    <property type="match status" value="1"/>
</dbReference>
<reference evidence="5 6" key="1">
    <citation type="submission" date="2016-12" db="EMBL/GenBank/DDBJ databases">
        <authorList>
            <person name="Song W.-J."/>
            <person name="Kurnit D.M."/>
        </authorList>
    </citation>
    <scope>NUCLEOTIDE SEQUENCE [LARGE SCALE GENOMIC DNA]</scope>
    <source>
        <strain evidence="5 6">DSM 18488</strain>
    </source>
</reference>
<dbReference type="AlphaFoldDB" id="A0A1M7Y663"/>
<sequence>MKIVVAPNAFKGSLSAIDAANAMRKGIHAALPACEVVSVPVADGGDGFTEVMTEALKGELIQVAVHGPRMKRCDAFFGYIRETGVAIIEMAKASGLALLPDEQRNPMETSTYGTGELILAALDRGATRIIIGLGGSATCDGGIGMAAALGYTFSDISGTELPPIGKSLQSIHTIDTSGADHRLTKIDFSGICDVTNPLFGLDGASHVYSPQKGASLEEVRLLDKGLENLAGVILRDLGKDVATMPGGGAAGGLGAGLFAFLGARLEKGIDVVMELVQLRNACHGADLVITGEGQIDFQTKFDKAPAGVARIAKEMGIPCIAICGGIGERIDELHDIGITAVFSICQRPMALESAMRDSSSLLVNTTEQTVRLFMANTRWF</sequence>
<dbReference type="PANTHER" id="PTHR21599:SF0">
    <property type="entry name" value="GLYCERATE KINASE"/>
    <property type="match status" value="1"/>
</dbReference>
<dbReference type="InterPro" id="IPR036129">
    <property type="entry name" value="Glycerate_kinase_sf"/>
</dbReference>
<accession>A0A1M7Y663</accession>
<dbReference type="InterPro" id="IPR004381">
    <property type="entry name" value="Glycerate_kinase"/>
</dbReference>
<dbReference type="GO" id="GO:0031388">
    <property type="term" value="P:organic acid phosphorylation"/>
    <property type="evidence" value="ECO:0007669"/>
    <property type="project" value="UniProtKB-UniRule"/>
</dbReference>
<dbReference type="EMBL" id="FRFE01000008">
    <property type="protein sequence ID" value="SHO47883.1"/>
    <property type="molecule type" value="Genomic_DNA"/>
</dbReference>
<evidence type="ECO:0000313" key="6">
    <source>
        <dbReference type="Proteomes" id="UP000184603"/>
    </source>
</evidence>
<dbReference type="Gene3D" id="3.90.1510.10">
    <property type="entry name" value="Glycerate kinase, domain 2"/>
    <property type="match status" value="1"/>
</dbReference>
<dbReference type="GO" id="GO:0008887">
    <property type="term" value="F:glycerate kinase activity"/>
    <property type="evidence" value="ECO:0007669"/>
    <property type="project" value="UniProtKB-UniRule"/>
</dbReference>
<organism evidence="5 6">
    <name type="scientific">Desulfopila aestuarii DSM 18488</name>
    <dbReference type="NCBI Taxonomy" id="1121416"/>
    <lineage>
        <taxon>Bacteria</taxon>
        <taxon>Pseudomonadati</taxon>
        <taxon>Thermodesulfobacteriota</taxon>
        <taxon>Desulfobulbia</taxon>
        <taxon>Desulfobulbales</taxon>
        <taxon>Desulfocapsaceae</taxon>
        <taxon>Desulfopila</taxon>
    </lineage>
</organism>
<dbReference type="InterPro" id="IPR018193">
    <property type="entry name" value="Glyc_kinase_flavodox-like_fold"/>
</dbReference>
<dbReference type="InterPro" id="IPR018197">
    <property type="entry name" value="Glycerate_kinase_RE-like"/>
</dbReference>
<protein>
    <submittedName>
        <fullName evidence="5">Glycerate kinase</fullName>
    </submittedName>
</protein>
<evidence type="ECO:0000256" key="4">
    <source>
        <dbReference type="PIRNR" id="PIRNR006078"/>
    </source>
</evidence>
<evidence type="ECO:0000256" key="3">
    <source>
        <dbReference type="ARBA" id="ARBA00022777"/>
    </source>
</evidence>
<comment type="similarity">
    <text evidence="1 4">Belongs to the glycerate kinase type-1 family.</text>
</comment>
<proteinExistence type="inferred from homology"/>
<dbReference type="NCBIfam" id="TIGR00045">
    <property type="entry name" value="glycerate kinase"/>
    <property type="match status" value="1"/>
</dbReference>
<dbReference type="RefSeq" id="WP_073613326.1">
    <property type="nucleotide sequence ID" value="NZ_FRFE01000008.1"/>
</dbReference>